<name>A0ABU6YVY4_9FABA</name>
<feature type="non-terminal residue" evidence="1">
    <location>
        <position position="1"/>
    </location>
</feature>
<organism evidence="1 2">
    <name type="scientific">Stylosanthes scabra</name>
    <dbReference type="NCBI Taxonomy" id="79078"/>
    <lineage>
        <taxon>Eukaryota</taxon>
        <taxon>Viridiplantae</taxon>
        <taxon>Streptophyta</taxon>
        <taxon>Embryophyta</taxon>
        <taxon>Tracheophyta</taxon>
        <taxon>Spermatophyta</taxon>
        <taxon>Magnoliopsida</taxon>
        <taxon>eudicotyledons</taxon>
        <taxon>Gunneridae</taxon>
        <taxon>Pentapetalae</taxon>
        <taxon>rosids</taxon>
        <taxon>fabids</taxon>
        <taxon>Fabales</taxon>
        <taxon>Fabaceae</taxon>
        <taxon>Papilionoideae</taxon>
        <taxon>50 kb inversion clade</taxon>
        <taxon>dalbergioids sensu lato</taxon>
        <taxon>Dalbergieae</taxon>
        <taxon>Pterocarpus clade</taxon>
        <taxon>Stylosanthes</taxon>
    </lineage>
</organism>
<comment type="caution">
    <text evidence="1">The sequence shown here is derived from an EMBL/GenBank/DDBJ whole genome shotgun (WGS) entry which is preliminary data.</text>
</comment>
<evidence type="ECO:0000313" key="1">
    <source>
        <dbReference type="EMBL" id="MED6214141.1"/>
    </source>
</evidence>
<reference evidence="1 2" key="1">
    <citation type="journal article" date="2023" name="Plants (Basel)">
        <title>Bridging the Gap: Combining Genomics and Transcriptomics Approaches to Understand Stylosanthes scabra, an Orphan Legume from the Brazilian Caatinga.</title>
        <authorList>
            <person name="Ferreira-Neto J.R.C."/>
            <person name="da Silva M.D."/>
            <person name="Binneck E."/>
            <person name="de Melo N.F."/>
            <person name="da Silva R.H."/>
            <person name="de Melo A.L.T.M."/>
            <person name="Pandolfi V."/>
            <person name="Bustamante F.O."/>
            <person name="Brasileiro-Vidal A.C."/>
            <person name="Benko-Iseppon A.M."/>
        </authorList>
    </citation>
    <scope>NUCLEOTIDE SEQUENCE [LARGE SCALE GENOMIC DNA]</scope>
    <source>
        <tissue evidence="1">Leaves</tissue>
    </source>
</reference>
<keyword evidence="2" id="KW-1185">Reference proteome</keyword>
<accession>A0ABU6YVY4</accession>
<gene>
    <name evidence="1" type="ORF">PIB30_100096</name>
</gene>
<proteinExistence type="predicted"/>
<sequence length="56" mass="6632">LGLSGYVMVSRVVYGDSDGNDDGDVDDDDDYRERQWLFQFQIWKTMERVGRFRYCG</sequence>
<dbReference type="EMBL" id="JASCZI010244410">
    <property type="protein sequence ID" value="MED6214141.1"/>
    <property type="molecule type" value="Genomic_DNA"/>
</dbReference>
<dbReference type="Proteomes" id="UP001341840">
    <property type="component" value="Unassembled WGS sequence"/>
</dbReference>
<evidence type="ECO:0000313" key="2">
    <source>
        <dbReference type="Proteomes" id="UP001341840"/>
    </source>
</evidence>
<protein>
    <submittedName>
        <fullName evidence="1">Uncharacterized protein</fullName>
    </submittedName>
</protein>